<organism evidence="1 2">
    <name type="scientific">Hypocrea jecorina (strain ATCC 56765 / BCRC 32924 / NRRL 11460 / Rut C-30)</name>
    <name type="common">Trichoderma reesei</name>
    <dbReference type="NCBI Taxonomy" id="1344414"/>
    <lineage>
        <taxon>Eukaryota</taxon>
        <taxon>Fungi</taxon>
        <taxon>Dikarya</taxon>
        <taxon>Ascomycota</taxon>
        <taxon>Pezizomycotina</taxon>
        <taxon>Sordariomycetes</taxon>
        <taxon>Hypocreomycetidae</taxon>
        <taxon>Hypocreales</taxon>
        <taxon>Hypocreaceae</taxon>
        <taxon>Trichoderma</taxon>
    </lineage>
</organism>
<dbReference type="KEGG" id="trr:M419DRAFT_128505"/>
<name>A0A024SFB2_HYPJR</name>
<dbReference type="Proteomes" id="UP000024376">
    <property type="component" value="Unassembled WGS sequence"/>
</dbReference>
<accession>A0A024SFB2</accession>
<dbReference type="EMBL" id="KI911143">
    <property type="protein sequence ID" value="ETS03206.1"/>
    <property type="molecule type" value="Genomic_DNA"/>
</dbReference>
<dbReference type="AlphaFoldDB" id="A0A024SFB2"/>
<evidence type="ECO:0000313" key="2">
    <source>
        <dbReference type="Proteomes" id="UP000024376"/>
    </source>
</evidence>
<sequence>MHGFASSVSVTLHRQCAAAVVRKILAQPLEWQMQSYAEGTDTVKKLQKQEKQQRAACSCIS</sequence>
<gene>
    <name evidence="1" type="ORF">M419DRAFT_128505</name>
</gene>
<protein>
    <submittedName>
        <fullName evidence="1">Uncharacterized protein</fullName>
    </submittedName>
</protein>
<reference evidence="2" key="1">
    <citation type="journal article" date="2013" name="Ind. Biotechnol.">
        <title>Comparative genomics analysis of Trichoderma reesei strains.</title>
        <authorList>
            <person name="Koike H."/>
            <person name="Aerts A."/>
            <person name="LaButti K."/>
            <person name="Grigoriev I.V."/>
            <person name="Baker S.E."/>
        </authorList>
    </citation>
    <scope>NUCLEOTIDE SEQUENCE [LARGE SCALE GENOMIC DNA]</scope>
    <source>
        <strain evidence="2">ATCC 56765 / BCRC 32924 / NRRL 11460 / Rut C-30</strain>
    </source>
</reference>
<dbReference type="HOGENOM" id="CLU_2924377_0_0_1"/>
<evidence type="ECO:0000313" key="1">
    <source>
        <dbReference type="EMBL" id="ETS03206.1"/>
    </source>
</evidence>
<proteinExistence type="predicted"/>